<keyword evidence="1" id="KW-0472">Membrane</keyword>
<protein>
    <recommendedName>
        <fullName evidence="4">Transmembrane protein</fullName>
    </recommendedName>
</protein>
<reference evidence="3" key="1">
    <citation type="submission" date="2006-09" db="EMBL/GenBank/DDBJ databases">
        <title>Annotation of Plasmodium falciparum Dd2.</title>
        <authorList>
            <consortium name="The Broad Institute Genome Sequencing Platform"/>
            <person name="Volkman S.K."/>
            <person name="Neafsey D.E."/>
            <person name="Dash A.P."/>
            <person name="Chitnis C.E."/>
            <person name="Hartl D.L."/>
            <person name="Young S.K."/>
            <person name="Zeng Q."/>
            <person name="Koehrsen M."/>
            <person name="Alvarado L."/>
            <person name="Berlin A."/>
            <person name="Borenstein D."/>
            <person name="Chapman S.B."/>
            <person name="Chen Z."/>
            <person name="Engels R."/>
            <person name="Freedman E."/>
            <person name="Gellesch M."/>
            <person name="Goldberg J."/>
            <person name="Griggs A."/>
            <person name="Gujja S."/>
            <person name="Heilman E.R."/>
            <person name="Heiman D.I."/>
            <person name="Howarth C."/>
            <person name="Jen D."/>
            <person name="Larson L."/>
            <person name="Mehta T."/>
            <person name="Neiman D."/>
            <person name="Park D."/>
            <person name="Pearson M."/>
            <person name="Roberts A."/>
            <person name="Saif S."/>
            <person name="Shea T."/>
            <person name="Shenoy N."/>
            <person name="Sisk P."/>
            <person name="Stolte C."/>
            <person name="Sykes S."/>
            <person name="Walk T."/>
            <person name="White J."/>
            <person name="Yandava C."/>
            <person name="Haas B."/>
            <person name="Henn M.R."/>
            <person name="Nusbaum C."/>
            <person name="Birren B."/>
        </authorList>
    </citation>
    <scope>NUCLEOTIDE SEQUENCE [LARGE SCALE GENOMIC DNA]</scope>
</reference>
<dbReference type="Proteomes" id="UP000054282">
    <property type="component" value="Unassembled WGS sequence"/>
</dbReference>
<dbReference type="OrthoDB" id="409650at2759"/>
<evidence type="ECO:0000313" key="3">
    <source>
        <dbReference type="Proteomes" id="UP000054282"/>
    </source>
</evidence>
<dbReference type="AlphaFoldDB" id="A0A0L7M7B7"/>
<organism evidence="2 3">
    <name type="scientific">Plasmodium falciparum (isolate Dd2)</name>
    <dbReference type="NCBI Taxonomy" id="57267"/>
    <lineage>
        <taxon>Eukaryota</taxon>
        <taxon>Sar</taxon>
        <taxon>Alveolata</taxon>
        <taxon>Apicomplexa</taxon>
        <taxon>Aconoidasida</taxon>
        <taxon>Haemosporida</taxon>
        <taxon>Plasmodiidae</taxon>
        <taxon>Plasmodium</taxon>
        <taxon>Plasmodium (Laverania)</taxon>
    </lineage>
</organism>
<name>A0A0L7M7B7_PLAF4</name>
<feature type="transmembrane region" description="Helical" evidence="1">
    <location>
        <begin position="126"/>
        <end position="142"/>
    </location>
</feature>
<evidence type="ECO:0000256" key="1">
    <source>
        <dbReference type="SAM" id="Phobius"/>
    </source>
</evidence>
<keyword evidence="1" id="KW-1133">Transmembrane helix</keyword>
<keyword evidence="1" id="KW-0812">Transmembrane</keyword>
<gene>
    <name evidence="2" type="ORF">PFDG_03382</name>
</gene>
<feature type="transmembrane region" description="Helical" evidence="1">
    <location>
        <begin position="21"/>
        <end position="43"/>
    </location>
</feature>
<accession>A0A0L7M7B7</accession>
<proteinExistence type="predicted"/>
<evidence type="ECO:0000313" key="2">
    <source>
        <dbReference type="EMBL" id="KOB88711.1"/>
    </source>
</evidence>
<feature type="transmembrane region" description="Helical" evidence="1">
    <location>
        <begin position="97"/>
        <end position="114"/>
    </location>
</feature>
<feature type="transmembrane region" description="Helical" evidence="1">
    <location>
        <begin position="154"/>
        <end position="174"/>
    </location>
</feature>
<dbReference type="KEGG" id="pfd:PFDG_03382"/>
<dbReference type="OMA" id="YLRTWII"/>
<sequence>MEKTQENRVVETGQSSTKDSHFFFGVRLLIIVVDIIMLINLLVDVNISCGGYLRLWVIGAVLLNSKTFKGKQRSNKIFIKNEHILVLFFGESFPREGVLRLICFLGTFFGVFPINKSGACQKNAPNLFWTVFTLVFYNWTNFKSYDYNNSQEKHITKCFFNFINIYMGHFLLFVRNWQKYNHYMCILFF</sequence>
<dbReference type="EMBL" id="GG701737">
    <property type="protein sequence ID" value="KOB88711.1"/>
    <property type="molecule type" value="Genomic_DNA"/>
</dbReference>
<evidence type="ECO:0008006" key="4">
    <source>
        <dbReference type="Google" id="ProtNLM"/>
    </source>
</evidence>
<reference evidence="3" key="2">
    <citation type="submission" date="2006-09" db="EMBL/GenBank/DDBJ databases">
        <title>The genome sequence of Plasmodium falciparum Dd2.</title>
        <authorList>
            <consortium name="The Broad Institute Genome Sequencing Platform"/>
            <person name="Birren B."/>
            <person name="Lander E."/>
            <person name="Galagan J."/>
            <person name="Nusbaum C."/>
            <person name="Devon K."/>
            <person name="Henn M."/>
            <person name="Jaffe D."/>
            <person name="Butler J."/>
            <person name="Alvarez P."/>
            <person name="Gnerre S."/>
            <person name="Grabherr M."/>
            <person name="Kleber M."/>
            <person name="Mauceli E."/>
            <person name="Brockman W."/>
            <person name="MacCallum I.A."/>
            <person name="Rounsley S."/>
            <person name="Young S."/>
            <person name="LaButti K."/>
            <person name="Pushparaj V."/>
            <person name="DeCaprio D."/>
            <person name="Crawford M."/>
            <person name="Koehrsen M."/>
            <person name="Engels R."/>
            <person name="Montgomery P."/>
            <person name="Pearson M."/>
            <person name="Howarth C."/>
            <person name="Larson L."/>
            <person name="Luoma S."/>
            <person name="White J."/>
            <person name="Kodira C."/>
            <person name="Zeng Q."/>
            <person name="O'Leary S."/>
            <person name="Yandava C."/>
            <person name="Alvarado L."/>
            <person name="Wirth D."/>
            <person name="Volkman S."/>
            <person name="Hartl D."/>
        </authorList>
    </citation>
    <scope>NUCLEOTIDE SEQUENCE [LARGE SCALE GENOMIC DNA]</scope>
</reference>